<evidence type="ECO:0000313" key="2">
    <source>
        <dbReference type="Proteomes" id="UP000054538"/>
    </source>
</evidence>
<accession>A0A0D0BPL9</accession>
<gene>
    <name evidence="1" type="ORF">PAXRUDRAFT_20822</name>
</gene>
<proteinExistence type="predicted"/>
<dbReference type="HOGENOM" id="CLU_2813149_0_0_1"/>
<protein>
    <submittedName>
        <fullName evidence="1">Uncharacterized protein</fullName>
    </submittedName>
</protein>
<keyword evidence="2" id="KW-1185">Reference proteome</keyword>
<dbReference type="Proteomes" id="UP000054538">
    <property type="component" value="Unassembled WGS sequence"/>
</dbReference>
<sequence>MPPVLQPMLSSCELTPNIWEAAHLDPPGSGHTSGQKTLQVFAQTPNTSSGFILSVAHTVPLSLTLSH</sequence>
<dbReference type="EMBL" id="KN829722">
    <property type="protein sequence ID" value="KIK73462.1"/>
    <property type="molecule type" value="Genomic_DNA"/>
</dbReference>
<dbReference type="InParanoid" id="A0A0D0BPL9"/>
<reference evidence="1 2" key="1">
    <citation type="submission" date="2014-04" db="EMBL/GenBank/DDBJ databases">
        <authorList>
            <consortium name="DOE Joint Genome Institute"/>
            <person name="Kuo A."/>
            <person name="Kohler A."/>
            <person name="Jargeat P."/>
            <person name="Nagy L.G."/>
            <person name="Floudas D."/>
            <person name="Copeland A."/>
            <person name="Barry K.W."/>
            <person name="Cichocki N."/>
            <person name="Veneault-Fourrey C."/>
            <person name="LaButti K."/>
            <person name="Lindquist E.A."/>
            <person name="Lipzen A."/>
            <person name="Lundell T."/>
            <person name="Morin E."/>
            <person name="Murat C."/>
            <person name="Sun H."/>
            <person name="Tunlid A."/>
            <person name="Henrissat B."/>
            <person name="Grigoriev I.V."/>
            <person name="Hibbett D.S."/>
            <person name="Martin F."/>
            <person name="Nordberg H.P."/>
            <person name="Cantor M.N."/>
            <person name="Hua S.X."/>
        </authorList>
    </citation>
    <scope>NUCLEOTIDE SEQUENCE [LARGE SCALE GENOMIC DNA]</scope>
    <source>
        <strain evidence="1 2">Ve08.2h10</strain>
    </source>
</reference>
<evidence type="ECO:0000313" key="1">
    <source>
        <dbReference type="EMBL" id="KIK73462.1"/>
    </source>
</evidence>
<organism evidence="1 2">
    <name type="scientific">Paxillus rubicundulus Ve08.2h10</name>
    <dbReference type="NCBI Taxonomy" id="930991"/>
    <lineage>
        <taxon>Eukaryota</taxon>
        <taxon>Fungi</taxon>
        <taxon>Dikarya</taxon>
        <taxon>Basidiomycota</taxon>
        <taxon>Agaricomycotina</taxon>
        <taxon>Agaricomycetes</taxon>
        <taxon>Agaricomycetidae</taxon>
        <taxon>Boletales</taxon>
        <taxon>Paxilineae</taxon>
        <taxon>Paxillaceae</taxon>
        <taxon>Paxillus</taxon>
    </lineage>
</organism>
<reference evidence="2" key="2">
    <citation type="submission" date="2015-01" db="EMBL/GenBank/DDBJ databases">
        <title>Evolutionary Origins and Diversification of the Mycorrhizal Mutualists.</title>
        <authorList>
            <consortium name="DOE Joint Genome Institute"/>
            <consortium name="Mycorrhizal Genomics Consortium"/>
            <person name="Kohler A."/>
            <person name="Kuo A."/>
            <person name="Nagy L.G."/>
            <person name="Floudas D."/>
            <person name="Copeland A."/>
            <person name="Barry K.W."/>
            <person name="Cichocki N."/>
            <person name="Veneault-Fourrey C."/>
            <person name="LaButti K."/>
            <person name="Lindquist E.A."/>
            <person name="Lipzen A."/>
            <person name="Lundell T."/>
            <person name="Morin E."/>
            <person name="Murat C."/>
            <person name="Riley R."/>
            <person name="Ohm R."/>
            <person name="Sun H."/>
            <person name="Tunlid A."/>
            <person name="Henrissat B."/>
            <person name="Grigoriev I.V."/>
            <person name="Hibbett D.S."/>
            <person name="Martin F."/>
        </authorList>
    </citation>
    <scope>NUCLEOTIDE SEQUENCE [LARGE SCALE GENOMIC DNA]</scope>
    <source>
        <strain evidence="2">Ve08.2h10</strain>
    </source>
</reference>
<name>A0A0D0BPL9_9AGAM</name>
<dbReference type="AlphaFoldDB" id="A0A0D0BPL9"/>